<dbReference type="InParanoid" id="F4RHL2"/>
<proteinExistence type="predicted"/>
<reference evidence="3" key="1">
    <citation type="journal article" date="2011" name="Proc. Natl. Acad. Sci. U.S.A.">
        <title>Obligate biotrophy features unraveled by the genomic analysis of rust fungi.</title>
        <authorList>
            <person name="Duplessis S."/>
            <person name="Cuomo C.A."/>
            <person name="Lin Y.-C."/>
            <person name="Aerts A."/>
            <person name="Tisserant E."/>
            <person name="Veneault-Fourrey C."/>
            <person name="Joly D.L."/>
            <person name="Hacquard S."/>
            <person name="Amselem J."/>
            <person name="Cantarel B.L."/>
            <person name="Chiu R."/>
            <person name="Coutinho P.M."/>
            <person name="Feau N."/>
            <person name="Field M."/>
            <person name="Frey P."/>
            <person name="Gelhaye E."/>
            <person name="Goldberg J."/>
            <person name="Grabherr M.G."/>
            <person name="Kodira C.D."/>
            <person name="Kohler A."/>
            <person name="Kuees U."/>
            <person name="Lindquist E.A."/>
            <person name="Lucas S.M."/>
            <person name="Mago R."/>
            <person name="Mauceli E."/>
            <person name="Morin E."/>
            <person name="Murat C."/>
            <person name="Pangilinan J.L."/>
            <person name="Park R."/>
            <person name="Pearson M."/>
            <person name="Quesneville H."/>
            <person name="Rouhier N."/>
            <person name="Sakthikumar S."/>
            <person name="Salamov A.A."/>
            <person name="Schmutz J."/>
            <person name="Selles B."/>
            <person name="Shapiro H."/>
            <person name="Tanguay P."/>
            <person name="Tuskan G.A."/>
            <person name="Henrissat B."/>
            <person name="Van de Peer Y."/>
            <person name="Rouze P."/>
            <person name="Ellis J.G."/>
            <person name="Dodds P.N."/>
            <person name="Schein J.E."/>
            <person name="Zhong S."/>
            <person name="Hamelin R.C."/>
            <person name="Grigoriev I.V."/>
            <person name="Szabo L.J."/>
            <person name="Martin F."/>
        </authorList>
    </citation>
    <scope>NUCLEOTIDE SEQUENCE [LARGE SCALE GENOMIC DNA]</scope>
    <source>
        <strain evidence="3">98AG31 / pathotype 3-4-7</strain>
    </source>
</reference>
<sequence>MASNESYTSSQRGFAHSNAVNSPANDLGVHRGAGVSYSSNTNTMRTPDHDLIEPDFQPFPYTQQSSTPINTQRSSQSQSTVLSKRSHSARTAASNEPDAHAAQPGNKKAKRNRNAKPHDEIQPQIVINQTNQLRVTERIAEQGERATTALERMVELSVLTIDTSNLDERTRAGIQAAKDRINQKNEAQRDV</sequence>
<dbReference type="HOGENOM" id="CLU_1421700_0_0_1"/>
<evidence type="ECO:0008006" key="4">
    <source>
        <dbReference type="Google" id="ProtNLM"/>
    </source>
</evidence>
<dbReference type="Proteomes" id="UP000001072">
    <property type="component" value="Unassembled WGS sequence"/>
</dbReference>
<evidence type="ECO:0000256" key="1">
    <source>
        <dbReference type="SAM" id="MobiDB-lite"/>
    </source>
</evidence>
<feature type="region of interest" description="Disordered" evidence="1">
    <location>
        <begin position="1"/>
        <end position="121"/>
    </location>
</feature>
<organism evidence="3">
    <name type="scientific">Melampsora larici-populina (strain 98AG31 / pathotype 3-4-7)</name>
    <name type="common">Poplar leaf rust fungus</name>
    <dbReference type="NCBI Taxonomy" id="747676"/>
    <lineage>
        <taxon>Eukaryota</taxon>
        <taxon>Fungi</taxon>
        <taxon>Dikarya</taxon>
        <taxon>Basidiomycota</taxon>
        <taxon>Pucciniomycotina</taxon>
        <taxon>Pucciniomycetes</taxon>
        <taxon>Pucciniales</taxon>
        <taxon>Melampsoraceae</taxon>
        <taxon>Melampsora</taxon>
    </lineage>
</organism>
<dbReference type="KEGG" id="mlr:MELLADRAFT_105282"/>
<evidence type="ECO:0000313" key="3">
    <source>
        <dbReference type="Proteomes" id="UP000001072"/>
    </source>
</evidence>
<feature type="compositionally biased region" description="Polar residues" evidence="1">
    <location>
        <begin position="1"/>
        <end position="24"/>
    </location>
</feature>
<dbReference type="RefSeq" id="XP_007408613.1">
    <property type="nucleotide sequence ID" value="XM_007408551.1"/>
</dbReference>
<dbReference type="VEuPathDB" id="FungiDB:MELLADRAFT_105282"/>
<dbReference type="GeneID" id="18922555"/>
<feature type="compositionally biased region" description="Polar residues" evidence="1">
    <location>
        <begin position="36"/>
        <end position="45"/>
    </location>
</feature>
<accession>F4RHL2</accession>
<dbReference type="EMBL" id="GL883102">
    <property type="protein sequence ID" value="EGG07848.1"/>
    <property type="molecule type" value="Genomic_DNA"/>
</dbReference>
<feature type="compositionally biased region" description="Polar residues" evidence="1">
    <location>
        <begin position="60"/>
        <end position="94"/>
    </location>
</feature>
<dbReference type="AlphaFoldDB" id="F4RHL2"/>
<protein>
    <recommendedName>
        <fullName evidence="4">No apical meristem-associated C-terminal domain-containing protein</fullName>
    </recommendedName>
</protein>
<name>F4RHL2_MELLP</name>
<evidence type="ECO:0000313" key="2">
    <source>
        <dbReference type="EMBL" id="EGG07848.1"/>
    </source>
</evidence>
<gene>
    <name evidence="2" type="ORF">MELLADRAFT_105282</name>
</gene>
<keyword evidence="3" id="KW-1185">Reference proteome</keyword>